<evidence type="ECO:0000256" key="3">
    <source>
        <dbReference type="ARBA" id="ARBA00022827"/>
    </source>
</evidence>
<dbReference type="AlphaFoldDB" id="A0A1E7FXZ4"/>
<proteinExistence type="predicted"/>
<feature type="domain" description="FAD-binding" evidence="4">
    <location>
        <begin position="11"/>
        <end position="340"/>
    </location>
</feature>
<evidence type="ECO:0000259" key="4">
    <source>
        <dbReference type="Pfam" id="PF01494"/>
    </source>
</evidence>
<dbReference type="InterPro" id="IPR050641">
    <property type="entry name" value="RIFMO-like"/>
</dbReference>
<dbReference type="Gene3D" id="3.30.70.2450">
    <property type="match status" value="1"/>
</dbReference>
<organism evidence="5 6">
    <name type="scientific">Fragilariopsis cylindrus CCMP1102</name>
    <dbReference type="NCBI Taxonomy" id="635003"/>
    <lineage>
        <taxon>Eukaryota</taxon>
        <taxon>Sar</taxon>
        <taxon>Stramenopiles</taxon>
        <taxon>Ochrophyta</taxon>
        <taxon>Bacillariophyta</taxon>
        <taxon>Bacillariophyceae</taxon>
        <taxon>Bacillariophycidae</taxon>
        <taxon>Bacillariales</taxon>
        <taxon>Bacillariaceae</taxon>
        <taxon>Fragilariopsis</taxon>
    </lineage>
</organism>
<dbReference type="PANTHER" id="PTHR43004:SF19">
    <property type="entry name" value="BINDING MONOOXYGENASE, PUTATIVE (JCVI)-RELATED"/>
    <property type="match status" value="1"/>
</dbReference>
<dbReference type="SUPFAM" id="SSF51905">
    <property type="entry name" value="FAD/NAD(P)-binding domain"/>
    <property type="match status" value="1"/>
</dbReference>
<gene>
    <name evidence="5" type="ORF">FRACYDRAFT_233185</name>
</gene>
<dbReference type="EMBL" id="KV784353">
    <property type="protein sequence ID" value="OEU23019.1"/>
    <property type="molecule type" value="Genomic_DNA"/>
</dbReference>
<dbReference type="InParanoid" id="A0A1E7FXZ4"/>
<evidence type="ECO:0000256" key="1">
    <source>
        <dbReference type="ARBA" id="ARBA00001974"/>
    </source>
</evidence>
<evidence type="ECO:0000313" key="5">
    <source>
        <dbReference type="EMBL" id="OEU23019.1"/>
    </source>
</evidence>
<dbReference type="InterPro" id="IPR036188">
    <property type="entry name" value="FAD/NAD-bd_sf"/>
</dbReference>
<reference evidence="5 6" key="1">
    <citation type="submission" date="2016-09" db="EMBL/GenBank/DDBJ databases">
        <title>Extensive genetic diversity and differential bi-allelic expression allows diatom success in the polar Southern Ocean.</title>
        <authorList>
            <consortium name="DOE Joint Genome Institute"/>
            <person name="Mock T."/>
            <person name="Otillar R.P."/>
            <person name="Strauss J."/>
            <person name="Dupont C."/>
            <person name="Frickenhaus S."/>
            <person name="Maumus F."/>
            <person name="Mcmullan M."/>
            <person name="Sanges R."/>
            <person name="Schmutz J."/>
            <person name="Toseland A."/>
            <person name="Valas R."/>
            <person name="Veluchamy A."/>
            <person name="Ward B.J."/>
            <person name="Allen A."/>
            <person name="Barry K."/>
            <person name="Falciatore A."/>
            <person name="Ferrante M."/>
            <person name="Fortunato A.E."/>
            <person name="Gloeckner G."/>
            <person name="Gruber A."/>
            <person name="Hipkin R."/>
            <person name="Janech M."/>
            <person name="Kroth P."/>
            <person name="Leese F."/>
            <person name="Lindquist E."/>
            <person name="Lyon B.R."/>
            <person name="Martin J."/>
            <person name="Mayer C."/>
            <person name="Parker M."/>
            <person name="Quesneville H."/>
            <person name="Raymond J."/>
            <person name="Uhlig C."/>
            <person name="Valentin K.U."/>
            <person name="Worden A.Z."/>
            <person name="Armbrust E.V."/>
            <person name="Bowler C."/>
            <person name="Green B."/>
            <person name="Moulton V."/>
            <person name="Van Oosterhout C."/>
            <person name="Grigoriev I."/>
        </authorList>
    </citation>
    <scope>NUCLEOTIDE SEQUENCE [LARGE SCALE GENOMIC DNA]</scope>
    <source>
        <strain evidence="5 6">CCMP1102</strain>
    </source>
</reference>
<dbReference type="InterPro" id="IPR002938">
    <property type="entry name" value="FAD-bd"/>
</dbReference>
<dbReference type="GO" id="GO:0071949">
    <property type="term" value="F:FAD binding"/>
    <property type="evidence" value="ECO:0007669"/>
    <property type="project" value="InterPro"/>
</dbReference>
<keyword evidence="3" id="KW-0274">FAD</keyword>
<accession>A0A1E7FXZ4</accession>
<keyword evidence="6" id="KW-1185">Reference proteome</keyword>
<dbReference type="Gene3D" id="3.40.30.120">
    <property type="match status" value="1"/>
</dbReference>
<sequence length="557" mass="61668">MSTSNTNENIDLLIIGAGPVGLTAAVEAKQLGLSVRIVDRKTKRSTHDSRALIVHARVMELLESVQNGAVTKKIEETSFHLEGISAYLPKCCDDSPVEFNINDAIWGDTDYTGPYFLPQYETERILEGAFNNAGGYVEYGVSLEDLSQSDNLVTTTLRSITNESTETITSKFVIGADGGRSKTRDLIGIKIDRHSLPDAYFVVADVICKNEPAELQGKEKCALMFPSKKGVAVLLPLPEKNARRLIAQAPLGITSKDDVNLDEKFFEQLLLERTGIEFEIGLGPWQTIFEMTHGSSESFRVGNVMLAGDASHVHSPVGGQGMNLGMQDAMNLLWKLAWVKRISEGYTPNEEGQETEEEVASTIETILNSYNLERQSLVKKLVESVEFATKMIATRNPVLQSIRNMALQIVISSNIFKNAPRKMGQLEMEFSPKSSPIIIENQTKKRTFICDPGQRLPNIRLEDGSHLHSHIDRVRYTWFFLNTNAMKSSYGWNIVQAIPALSDRQVSIPSISEKTLASQQVLLVRPDQFVAAVGDSQVDIMKELKNAGLTETALATM</sequence>
<dbReference type="PRINTS" id="PR00420">
    <property type="entry name" value="RNGMNOXGNASE"/>
</dbReference>
<keyword evidence="2" id="KW-0285">Flavoprotein</keyword>
<dbReference type="Proteomes" id="UP000095751">
    <property type="component" value="Unassembled WGS sequence"/>
</dbReference>
<dbReference type="PANTHER" id="PTHR43004">
    <property type="entry name" value="TRK SYSTEM POTASSIUM UPTAKE PROTEIN"/>
    <property type="match status" value="1"/>
</dbReference>
<comment type="cofactor">
    <cofactor evidence="1">
        <name>FAD</name>
        <dbReference type="ChEBI" id="CHEBI:57692"/>
    </cofactor>
</comment>
<evidence type="ECO:0000313" key="6">
    <source>
        <dbReference type="Proteomes" id="UP000095751"/>
    </source>
</evidence>
<dbReference type="OrthoDB" id="1716816at2759"/>
<protein>
    <submittedName>
        <fullName evidence="5">FAD/NAD(P)-binding domain-containing protein</fullName>
    </submittedName>
</protein>
<dbReference type="Gene3D" id="3.50.50.60">
    <property type="entry name" value="FAD/NAD(P)-binding domain"/>
    <property type="match status" value="1"/>
</dbReference>
<dbReference type="GO" id="GO:0016709">
    <property type="term" value="F:oxidoreductase activity, acting on paired donors, with incorporation or reduction of molecular oxygen, NAD(P)H as one donor, and incorporation of one atom of oxygen"/>
    <property type="evidence" value="ECO:0007669"/>
    <property type="project" value="UniProtKB-ARBA"/>
</dbReference>
<name>A0A1E7FXZ4_9STRA</name>
<dbReference type="Pfam" id="PF01494">
    <property type="entry name" value="FAD_binding_3"/>
    <property type="match status" value="1"/>
</dbReference>
<evidence type="ECO:0000256" key="2">
    <source>
        <dbReference type="ARBA" id="ARBA00022630"/>
    </source>
</evidence>
<dbReference type="KEGG" id="fcy:FRACYDRAFT_233185"/>